<dbReference type="Gene3D" id="1.10.10.60">
    <property type="entry name" value="Homeodomain-like"/>
    <property type="match status" value="1"/>
</dbReference>
<proteinExistence type="predicted"/>
<reference evidence="1 2" key="1">
    <citation type="journal article" date="2024" name="Science">
        <title>Giant polyketide synthase enzymes in the biosynthesis of giant marine polyether toxins.</title>
        <authorList>
            <person name="Fallon T.R."/>
            <person name="Shende V.V."/>
            <person name="Wierzbicki I.H."/>
            <person name="Pendleton A.L."/>
            <person name="Watervoot N.F."/>
            <person name="Auber R.P."/>
            <person name="Gonzalez D.J."/>
            <person name="Wisecaver J.H."/>
            <person name="Moore B.S."/>
        </authorList>
    </citation>
    <scope>NUCLEOTIDE SEQUENCE [LARGE SCALE GENOMIC DNA]</scope>
    <source>
        <strain evidence="1 2">12B1</strain>
    </source>
</reference>
<gene>
    <name evidence="1" type="ORF">AB1Y20_006448</name>
</gene>
<name>A0AB34IZQ1_PRYPA</name>
<sequence length="234" mass="25698">MPEQSHLPPVAQSSPLLALAPPQQLPVASDLLPPPSFDTSCLRDALTRSQQIASPAGSLRRAVSAPHSLDRLAGQVYLKPSGGPMRRVATSLGMRRAASFFWSPSAHHDFERAVTALCAKGVGGESLTATLILPFMHNHPEVQLHDIEKHIQKKRIVTNRLIMQLQNHCPDGMRCHSPSSKRTNGPLPAVAEEPSLLAAGCSALGHAKPPHEQLEQQRIQWEQQWQQHRQLLAR</sequence>
<keyword evidence="2" id="KW-1185">Reference proteome</keyword>
<accession>A0AB34IZQ1</accession>
<dbReference type="EMBL" id="JBGBPQ010000015">
    <property type="protein sequence ID" value="KAL1510116.1"/>
    <property type="molecule type" value="Genomic_DNA"/>
</dbReference>
<dbReference type="Proteomes" id="UP001515480">
    <property type="component" value="Unassembled WGS sequence"/>
</dbReference>
<organism evidence="1 2">
    <name type="scientific">Prymnesium parvum</name>
    <name type="common">Toxic golden alga</name>
    <dbReference type="NCBI Taxonomy" id="97485"/>
    <lineage>
        <taxon>Eukaryota</taxon>
        <taxon>Haptista</taxon>
        <taxon>Haptophyta</taxon>
        <taxon>Prymnesiophyceae</taxon>
        <taxon>Prymnesiales</taxon>
        <taxon>Prymnesiaceae</taxon>
        <taxon>Prymnesium</taxon>
    </lineage>
</organism>
<evidence type="ECO:0000313" key="2">
    <source>
        <dbReference type="Proteomes" id="UP001515480"/>
    </source>
</evidence>
<protein>
    <submittedName>
        <fullName evidence="1">Uncharacterized protein</fullName>
    </submittedName>
</protein>
<evidence type="ECO:0000313" key="1">
    <source>
        <dbReference type="EMBL" id="KAL1510116.1"/>
    </source>
</evidence>
<dbReference type="AlphaFoldDB" id="A0AB34IZQ1"/>
<comment type="caution">
    <text evidence="1">The sequence shown here is derived from an EMBL/GenBank/DDBJ whole genome shotgun (WGS) entry which is preliminary data.</text>
</comment>